<reference evidence="1 2" key="1">
    <citation type="journal article" date="2020" name="Cell">
        <title>Large-Scale Comparative Analyses of Tick Genomes Elucidate Their Genetic Diversity and Vector Capacities.</title>
        <authorList>
            <consortium name="Tick Genome and Microbiome Consortium (TIGMIC)"/>
            <person name="Jia N."/>
            <person name="Wang J."/>
            <person name="Shi W."/>
            <person name="Du L."/>
            <person name="Sun Y."/>
            <person name="Zhan W."/>
            <person name="Jiang J.F."/>
            <person name="Wang Q."/>
            <person name="Zhang B."/>
            <person name="Ji P."/>
            <person name="Bell-Sakyi L."/>
            <person name="Cui X.M."/>
            <person name="Yuan T.T."/>
            <person name="Jiang B.G."/>
            <person name="Yang W.F."/>
            <person name="Lam T.T."/>
            <person name="Chang Q.C."/>
            <person name="Ding S.J."/>
            <person name="Wang X.J."/>
            <person name="Zhu J.G."/>
            <person name="Ruan X.D."/>
            <person name="Zhao L."/>
            <person name="Wei J.T."/>
            <person name="Ye R.Z."/>
            <person name="Que T.C."/>
            <person name="Du C.H."/>
            <person name="Zhou Y.H."/>
            <person name="Cheng J.X."/>
            <person name="Dai P.F."/>
            <person name="Guo W.B."/>
            <person name="Han X.H."/>
            <person name="Huang E.J."/>
            <person name="Li L.F."/>
            <person name="Wei W."/>
            <person name="Gao Y.C."/>
            <person name="Liu J.Z."/>
            <person name="Shao H.Z."/>
            <person name="Wang X."/>
            <person name="Wang C.C."/>
            <person name="Yang T.C."/>
            <person name="Huo Q.B."/>
            <person name="Li W."/>
            <person name="Chen H.Y."/>
            <person name="Chen S.E."/>
            <person name="Zhou L.G."/>
            <person name="Ni X.B."/>
            <person name="Tian J.H."/>
            <person name="Sheng Y."/>
            <person name="Liu T."/>
            <person name="Pan Y.S."/>
            <person name="Xia L.Y."/>
            <person name="Li J."/>
            <person name="Zhao F."/>
            <person name="Cao W.C."/>
        </authorList>
    </citation>
    <scope>NUCLEOTIDE SEQUENCE [LARGE SCALE GENOMIC DNA]</scope>
    <source>
        <strain evidence="1">Iper-2018</strain>
    </source>
</reference>
<keyword evidence="2" id="KW-1185">Reference proteome</keyword>
<dbReference type="EMBL" id="JABSTQ010010637">
    <property type="protein sequence ID" value="KAG0419341.1"/>
    <property type="molecule type" value="Genomic_DNA"/>
</dbReference>
<gene>
    <name evidence="1" type="ORF">HPB47_004176</name>
</gene>
<comment type="caution">
    <text evidence="1">The sequence shown here is derived from an EMBL/GenBank/DDBJ whole genome shotgun (WGS) entry which is preliminary data.</text>
</comment>
<dbReference type="Proteomes" id="UP000805193">
    <property type="component" value="Unassembled WGS sequence"/>
</dbReference>
<evidence type="ECO:0000313" key="2">
    <source>
        <dbReference type="Proteomes" id="UP000805193"/>
    </source>
</evidence>
<proteinExistence type="predicted"/>
<name>A0AC60PGI3_IXOPE</name>
<protein>
    <submittedName>
        <fullName evidence="1">Uncharacterized protein</fullName>
    </submittedName>
</protein>
<accession>A0AC60PGI3</accession>
<sequence length="686" mass="77540">MQRLSVYVDSKLLRRPGREKLLHSVKNAKQTRKVVSEHWTSDWLPSCFATTLCGGVVMVLFFVVVREKFKFSKIQSDSHVKKKKKNPDGRSIKILYGTQTGNAKILSEKLLAELEALNHDVEIVNLKHIEPEECLLGQVKSKGLCIFIVSTYVDGGPPDEAVWFYDWLKDTYADFRVHKYFLQGLDYAIYGLGDSAFDDNYNKVARDIDFWLSKLHARRVVPLCLNDESVDEGKYGTGKFGAWKSQLLAQLRLGAKGAAQFDAPEEKPAAYETSSDEEGGGDLIDLEDLGTVRIASKNKARAEGAAGQPKDMLTPLVRASLTKQGYKLIGSHSGVKLCRWTKAMLRGRGGCYKHTFYGIDSHRCMEATPSLACANKCVFCWRHHTNPVGTEWKWNMDPPEMILDAALESHYKMIKEFKGVPGVLRERLAEGLAVRHCALSLVGEPIMYPEIGRLVRLLHARRVSTFLVTNAQFPEAIEALGPVTQLYVSVDASSREALKRIDRPLFPDFWQRFQDSLTALARKGQRTVYRLTLVKEWNMKEMQGYANLVELGKPDFIEVKGVTFCGESKGSSLTMGNIPWHEEVLSFVERLAALLPDYSIASEHEHSNCVLLAHHKFRVDGVWHTWIDYEKFHELVQRHYESGEPFGSLDYAAPLPPWATFGARERGFDPSDTRMLRRSRKDVGGC</sequence>
<evidence type="ECO:0000313" key="1">
    <source>
        <dbReference type="EMBL" id="KAG0419341.1"/>
    </source>
</evidence>
<organism evidence="1 2">
    <name type="scientific">Ixodes persulcatus</name>
    <name type="common">Taiga tick</name>
    <dbReference type="NCBI Taxonomy" id="34615"/>
    <lineage>
        <taxon>Eukaryota</taxon>
        <taxon>Metazoa</taxon>
        <taxon>Ecdysozoa</taxon>
        <taxon>Arthropoda</taxon>
        <taxon>Chelicerata</taxon>
        <taxon>Arachnida</taxon>
        <taxon>Acari</taxon>
        <taxon>Parasitiformes</taxon>
        <taxon>Ixodida</taxon>
        <taxon>Ixodoidea</taxon>
        <taxon>Ixodidae</taxon>
        <taxon>Ixodinae</taxon>
        <taxon>Ixodes</taxon>
    </lineage>
</organism>